<feature type="domain" description="Neurotransmitter-gated ion-channel ligand-binding" evidence="6">
    <location>
        <begin position="90"/>
        <end position="200"/>
    </location>
</feature>
<comment type="subcellular location">
    <subcellularLocation>
        <location evidence="1">Membrane</location>
        <topology evidence="1">Multi-pass membrane protein</topology>
    </subcellularLocation>
</comment>
<evidence type="ECO:0000256" key="5">
    <source>
        <dbReference type="RuleBase" id="RU000687"/>
    </source>
</evidence>
<evidence type="ECO:0000259" key="6">
    <source>
        <dbReference type="Pfam" id="PF02931"/>
    </source>
</evidence>
<dbReference type="InterPro" id="IPR036719">
    <property type="entry name" value="Neuro-gated_channel_TM_sf"/>
</dbReference>
<dbReference type="InterPro" id="IPR018000">
    <property type="entry name" value="Neurotransmitter_ion_chnl_CS"/>
</dbReference>
<keyword evidence="2" id="KW-0812">Transmembrane</keyword>
<name>A0ABQ7T0W0_PHRPL</name>
<dbReference type="PROSITE" id="PS00236">
    <property type="entry name" value="NEUROTR_ION_CHANNEL"/>
    <property type="match status" value="1"/>
</dbReference>
<evidence type="ECO:0000256" key="4">
    <source>
        <dbReference type="ARBA" id="ARBA00023136"/>
    </source>
</evidence>
<dbReference type="Proteomes" id="UP000826234">
    <property type="component" value="Unassembled WGS sequence"/>
</dbReference>
<dbReference type="EMBL" id="JAIPUX010003283">
    <property type="protein sequence ID" value="KAH0623354.1"/>
    <property type="molecule type" value="Genomic_DNA"/>
</dbReference>
<keyword evidence="5" id="KW-0407">Ion channel</keyword>
<evidence type="ECO:0000313" key="7">
    <source>
        <dbReference type="EMBL" id="KAH0623354.1"/>
    </source>
</evidence>
<keyword evidence="5" id="KW-0813">Transport</keyword>
<evidence type="ECO:0000256" key="3">
    <source>
        <dbReference type="ARBA" id="ARBA00022989"/>
    </source>
</evidence>
<reference evidence="7 8" key="1">
    <citation type="journal article" date="2022" name="Gigascience">
        <title>A chromosome-level genome assembly and annotation of the desert horned lizard, Phrynosoma platyrhinos, provides insight into chromosomal rearrangements among reptiles.</title>
        <authorList>
            <person name="Koochekian N."/>
            <person name="Ascanio A."/>
            <person name="Farleigh K."/>
            <person name="Card D.C."/>
            <person name="Schield D.R."/>
            <person name="Castoe T.A."/>
            <person name="Jezkova T."/>
        </authorList>
    </citation>
    <scope>NUCLEOTIDE SEQUENCE [LARGE SCALE GENOMIC DNA]</scope>
    <source>
        <strain evidence="7">NK-2021</strain>
    </source>
</reference>
<accession>A0ABQ7T0W0</accession>
<dbReference type="InterPro" id="IPR006202">
    <property type="entry name" value="Neur_chan_lig-bd"/>
</dbReference>
<evidence type="ECO:0000313" key="8">
    <source>
        <dbReference type="Proteomes" id="UP000826234"/>
    </source>
</evidence>
<protein>
    <recommendedName>
        <fullName evidence="6">Neurotransmitter-gated ion-channel ligand-binding domain-containing protein</fullName>
    </recommendedName>
</protein>
<dbReference type="SUPFAM" id="SSF90112">
    <property type="entry name" value="Neurotransmitter-gated ion-channel transmembrane pore"/>
    <property type="match status" value="1"/>
</dbReference>
<proteinExistence type="inferred from homology"/>
<gene>
    <name evidence="7" type="ORF">JD844_031596</name>
</gene>
<dbReference type="PANTHER" id="PTHR18945">
    <property type="entry name" value="NEUROTRANSMITTER GATED ION CHANNEL"/>
    <property type="match status" value="1"/>
</dbReference>
<comment type="similarity">
    <text evidence="5">Belongs to the ligand-gated ion channel (TC 1.A.9) family.</text>
</comment>
<sequence>MGKGSLAGATQRPGNSSLHRLTRRLLKNYCKGVRPVQNWARATTVYLDLFVHAVLDVDAQNQKLISSIWYRQFFLSSKSIVHVLELCGNRSTNSCHFSLSQIWKDEYLTWNSSRYDGIQEISLPISSIWVPDIIIGESVDASRSPDLPYVYLNATGMIKHYKPMQVLSACNLEMYAFPFDSQNCSLTFSSALHTGEGMHCTSVFFTTCMALLVLSLSKSILLIKFLHLGEDRIREMLFASCSCRRGIDGHGGDENSQAPGHIVGKNSFPGGILLTSKDSGKKDQDAGKATHPLEKVLRELLFISSHFQALEGAAKVEGSWLVLSYKLDKLLFQVYLLVSQSRESLLLPDADADAVTVST</sequence>
<keyword evidence="8" id="KW-1185">Reference proteome</keyword>
<organism evidence="7 8">
    <name type="scientific">Phrynosoma platyrhinos</name>
    <name type="common">Desert horned lizard</name>
    <dbReference type="NCBI Taxonomy" id="52577"/>
    <lineage>
        <taxon>Eukaryota</taxon>
        <taxon>Metazoa</taxon>
        <taxon>Chordata</taxon>
        <taxon>Craniata</taxon>
        <taxon>Vertebrata</taxon>
        <taxon>Euteleostomi</taxon>
        <taxon>Lepidosauria</taxon>
        <taxon>Squamata</taxon>
        <taxon>Bifurcata</taxon>
        <taxon>Unidentata</taxon>
        <taxon>Episquamata</taxon>
        <taxon>Toxicofera</taxon>
        <taxon>Iguania</taxon>
        <taxon>Phrynosomatidae</taxon>
        <taxon>Phrynosomatinae</taxon>
        <taxon>Phrynosoma</taxon>
    </lineage>
</organism>
<dbReference type="PRINTS" id="PR00252">
    <property type="entry name" value="NRIONCHANNEL"/>
</dbReference>
<keyword evidence="3" id="KW-1133">Transmembrane helix</keyword>
<dbReference type="InterPro" id="IPR036734">
    <property type="entry name" value="Neur_chan_lig-bd_sf"/>
</dbReference>
<evidence type="ECO:0000256" key="2">
    <source>
        <dbReference type="ARBA" id="ARBA00022692"/>
    </source>
</evidence>
<dbReference type="InterPro" id="IPR006201">
    <property type="entry name" value="Neur_channel"/>
</dbReference>
<dbReference type="SUPFAM" id="SSF63712">
    <property type="entry name" value="Nicotinic receptor ligand binding domain-like"/>
    <property type="match status" value="2"/>
</dbReference>
<feature type="domain" description="Neurotransmitter-gated ion-channel ligand-binding" evidence="6">
    <location>
        <begin position="19"/>
        <end position="74"/>
    </location>
</feature>
<dbReference type="Gene3D" id="2.70.170.10">
    <property type="entry name" value="Neurotransmitter-gated ion-channel ligand-binding domain"/>
    <property type="match status" value="1"/>
</dbReference>
<keyword evidence="5" id="KW-0406">Ion transport</keyword>
<keyword evidence="4" id="KW-0472">Membrane</keyword>
<dbReference type="Pfam" id="PF02931">
    <property type="entry name" value="Neur_chan_LBD"/>
    <property type="match status" value="2"/>
</dbReference>
<evidence type="ECO:0000256" key="1">
    <source>
        <dbReference type="ARBA" id="ARBA00004141"/>
    </source>
</evidence>
<comment type="caution">
    <text evidence="7">The sequence shown here is derived from an EMBL/GenBank/DDBJ whole genome shotgun (WGS) entry which is preliminary data.</text>
</comment>